<organism evidence="2 3">
    <name type="scientific">Sutcliffiella horikoshii</name>
    <dbReference type="NCBI Taxonomy" id="79883"/>
    <lineage>
        <taxon>Bacteria</taxon>
        <taxon>Bacillati</taxon>
        <taxon>Bacillota</taxon>
        <taxon>Bacilli</taxon>
        <taxon>Bacillales</taxon>
        <taxon>Bacillaceae</taxon>
        <taxon>Sutcliffiella</taxon>
    </lineage>
</organism>
<name>A0AA95B5Q4_9BACI</name>
<evidence type="ECO:0000256" key="1">
    <source>
        <dbReference type="SAM" id="Phobius"/>
    </source>
</evidence>
<keyword evidence="1" id="KW-1133">Transmembrane helix</keyword>
<dbReference type="Proteomes" id="UP000323393">
    <property type="component" value="Unassembled WGS sequence"/>
</dbReference>
<evidence type="ECO:0000313" key="3">
    <source>
        <dbReference type="Proteomes" id="UP000323393"/>
    </source>
</evidence>
<gene>
    <name evidence="2" type="ORF">FZC74_14025</name>
</gene>
<dbReference type="EMBL" id="VTEU01000005">
    <property type="protein sequence ID" value="TYS58105.1"/>
    <property type="molecule type" value="Genomic_DNA"/>
</dbReference>
<evidence type="ECO:0000313" key="2">
    <source>
        <dbReference type="EMBL" id="TYS58105.1"/>
    </source>
</evidence>
<protein>
    <recommendedName>
        <fullName evidence="4">DUF4367 domain-containing protein</fullName>
    </recommendedName>
</protein>
<evidence type="ECO:0008006" key="4">
    <source>
        <dbReference type="Google" id="ProtNLM"/>
    </source>
</evidence>
<accession>A0AA95B5Q4</accession>
<comment type="caution">
    <text evidence="2">The sequence shown here is derived from an EMBL/GenBank/DDBJ whole genome shotgun (WGS) entry which is preliminary data.</text>
</comment>
<dbReference type="RefSeq" id="WP_148966324.1">
    <property type="nucleotide sequence ID" value="NZ_VTEU01000005.1"/>
</dbReference>
<sequence length="156" mass="17950">MDKVEEKLKETDKKRRIFTLLIVVFIIGGITIPFIKLPVKAAGLLVPFKVESATYVPIDVEKQYSKISGFNRVKTIYENQEETITVWATSEIGWNNVSNWDEQITLNDGTTAYFNVIDDNVHMISWRKDGVEYAIDYKGVKEISKEKLIKMVQSIE</sequence>
<feature type="transmembrane region" description="Helical" evidence="1">
    <location>
        <begin position="17"/>
        <end position="35"/>
    </location>
</feature>
<dbReference type="AlphaFoldDB" id="A0AA95B5Q4"/>
<proteinExistence type="predicted"/>
<keyword evidence="1" id="KW-0812">Transmembrane</keyword>
<reference evidence="2 3" key="1">
    <citation type="submission" date="2019-08" db="EMBL/GenBank/DDBJ databases">
        <title>Bacillus genomes from the desert of Cuatro Cienegas, Coahuila.</title>
        <authorList>
            <person name="Olmedo-Alvarez G."/>
        </authorList>
    </citation>
    <scope>NUCLEOTIDE SEQUENCE [LARGE SCALE GENOMIC DNA]</scope>
    <source>
        <strain evidence="2 3">CH88_3T</strain>
    </source>
</reference>
<keyword evidence="1" id="KW-0472">Membrane</keyword>